<keyword evidence="2" id="KW-0472">Membrane</keyword>
<dbReference type="Gene3D" id="3.30.10.20">
    <property type="match status" value="1"/>
</dbReference>
<dbReference type="GO" id="GO:0005886">
    <property type="term" value="C:plasma membrane"/>
    <property type="evidence" value="ECO:0007669"/>
    <property type="project" value="TreeGrafter"/>
</dbReference>
<name>A0AAW9MQI3_9FIRM</name>
<keyword evidence="5" id="KW-1185">Reference proteome</keyword>
<dbReference type="InterPro" id="IPR005543">
    <property type="entry name" value="PASTA_dom"/>
</dbReference>
<gene>
    <name evidence="4" type="ORF">VLK81_07485</name>
</gene>
<evidence type="ECO:0000256" key="2">
    <source>
        <dbReference type="ARBA" id="ARBA00023136"/>
    </source>
</evidence>
<dbReference type="InterPro" id="IPR050515">
    <property type="entry name" value="Beta-lactam/transpept"/>
</dbReference>
<dbReference type="GO" id="GO:0071555">
    <property type="term" value="P:cell wall organization"/>
    <property type="evidence" value="ECO:0007669"/>
    <property type="project" value="TreeGrafter"/>
</dbReference>
<dbReference type="Pfam" id="PF03793">
    <property type="entry name" value="PASTA"/>
    <property type="match status" value="1"/>
</dbReference>
<dbReference type="Proteomes" id="UP001357733">
    <property type="component" value="Unassembled WGS sequence"/>
</dbReference>
<accession>A0AAW9MQI3</accession>
<evidence type="ECO:0000256" key="1">
    <source>
        <dbReference type="ARBA" id="ARBA00004370"/>
    </source>
</evidence>
<dbReference type="Gene3D" id="3.30.450.330">
    <property type="match status" value="1"/>
</dbReference>
<dbReference type="AlphaFoldDB" id="A0AAW9MQI3"/>
<evidence type="ECO:0000313" key="4">
    <source>
        <dbReference type="EMBL" id="MEB3429848.1"/>
    </source>
</evidence>
<dbReference type="SUPFAM" id="SSF56601">
    <property type="entry name" value="beta-lactamase/transpeptidase-like"/>
    <property type="match status" value="1"/>
</dbReference>
<proteinExistence type="predicted"/>
<protein>
    <submittedName>
        <fullName evidence="4">Penicillin-binding transpeptidase domain-containing protein</fullName>
    </submittedName>
</protein>
<dbReference type="PANTHER" id="PTHR30627">
    <property type="entry name" value="PEPTIDOGLYCAN D,D-TRANSPEPTIDASE"/>
    <property type="match status" value="1"/>
</dbReference>
<dbReference type="PROSITE" id="PS51178">
    <property type="entry name" value="PASTA"/>
    <property type="match status" value="1"/>
</dbReference>
<dbReference type="Pfam" id="PF00905">
    <property type="entry name" value="Transpeptidase"/>
    <property type="match status" value="1"/>
</dbReference>
<dbReference type="EMBL" id="JAYKOT010000003">
    <property type="protein sequence ID" value="MEB3429848.1"/>
    <property type="molecule type" value="Genomic_DNA"/>
</dbReference>
<dbReference type="InterPro" id="IPR012338">
    <property type="entry name" value="Beta-lactam/transpept-like"/>
</dbReference>
<dbReference type="Gene3D" id="3.40.710.10">
    <property type="entry name" value="DD-peptidase/beta-lactamase superfamily"/>
    <property type="match status" value="1"/>
</dbReference>
<reference evidence="4 5" key="1">
    <citation type="submission" date="2024-01" db="EMBL/GenBank/DDBJ databases">
        <title>Complete genome sequence of Citroniella saccharovorans strain M6.X9, isolated from human fecal sample.</title>
        <authorList>
            <person name="Cheng G."/>
            <person name="Westerholm M."/>
            <person name="Schnurer A."/>
        </authorList>
    </citation>
    <scope>NUCLEOTIDE SEQUENCE [LARGE SCALE GENOMIC DNA]</scope>
    <source>
        <strain evidence="4 5">DSM 29873</strain>
    </source>
</reference>
<evidence type="ECO:0000259" key="3">
    <source>
        <dbReference type="PROSITE" id="PS51178"/>
    </source>
</evidence>
<comment type="caution">
    <text evidence="4">The sequence shown here is derived from an EMBL/GenBank/DDBJ whole genome shotgun (WGS) entry which is preliminary data.</text>
</comment>
<dbReference type="CDD" id="cd06577">
    <property type="entry name" value="PASTA_pknB"/>
    <property type="match status" value="1"/>
</dbReference>
<comment type="subcellular location">
    <subcellularLocation>
        <location evidence="1">Membrane</location>
    </subcellularLocation>
</comment>
<dbReference type="PANTHER" id="PTHR30627:SF1">
    <property type="entry name" value="PEPTIDOGLYCAN D,D-TRANSPEPTIDASE FTSI"/>
    <property type="match status" value="1"/>
</dbReference>
<organism evidence="4 5">
    <name type="scientific">Citroniella saccharovorans</name>
    <dbReference type="NCBI Taxonomy" id="2053367"/>
    <lineage>
        <taxon>Bacteria</taxon>
        <taxon>Bacillati</taxon>
        <taxon>Bacillota</taxon>
        <taxon>Tissierellia</taxon>
        <taxon>Tissierellales</taxon>
        <taxon>Peptoniphilaceae</taxon>
        <taxon>Citroniella</taxon>
    </lineage>
</organism>
<evidence type="ECO:0000313" key="5">
    <source>
        <dbReference type="Proteomes" id="UP001357733"/>
    </source>
</evidence>
<sequence>MEKKKMYEYIKKFGFGKKTGIDLPAEEEGIIPKSLDEISNVRLATLSYGHGIAVTPIQMITAINAVVNGGNLYKPRIVKEIEDSDTNNVFVNNSQVVRRVISKETSKKMREMMKSGVEHGTADGAKISGYDVGGKTGTSVKFVDGAYQMETTVASFLGVFPSENPKYTILAVIDEPKGASSGNVVAASCVKNIIKSIIDLEGILPDSSAETDSEEVEVPDIVGLKVLDAVNLLIENGLEHSITSFEVDSDDLVLSQAPAKGEKNQKRIYCRYNDRK</sequence>
<dbReference type="GO" id="GO:0008658">
    <property type="term" value="F:penicillin binding"/>
    <property type="evidence" value="ECO:0007669"/>
    <property type="project" value="InterPro"/>
</dbReference>
<feature type="domain" description="PASTA" evidence="3">
    <location>
        <begin position="212"/>
        <end position="276"/>
    </location>
</feature>
<dbReference type="InterPro" id="IPR001460">
    <property type="entry name" value="PCN-bd_Tpept"/>
</dbReference>